<dbReference type="Proteomes" id="UP001163321">
    <property type="component" value="Chromosome 3"/>
</dbReference>
<evidence type="ECO:0000313" key="2">
    <source>
        <dbReference type="Proteomes" id="UP001163321"/>
    </source>
</evidence>
<organism evidence="1 2">
    <name type="scientific">Peronosclerospora sorghi</name>
    <dbReference type="NCBI Taxonomy" id="230839"/>
    <lineage>
        <taxon>Eukaryota</taxon>
        <taxon>Sar</taxon>
        <taxon>Stramenopiles</taxon>
        <taxon>Oomycota</taxon>
        <taxon>Peronosporomycetes</taxon>
        <taxon>Peronosporales</taxon>
        <taxon>Peronosporaceae</taxon>
        <taxon>Peronosclerospora</taxon>
    </lineage>
</organism>
<comment type="caution">
    <text evidence="1">The sequence shown here is derived from an EMBL/GenBank/DDBJ whole genome shotgun (WGS) entry which is preliminary data.</text>
</comment>
<gene>
    <name evidence="1" type="ORF">PsorP6_006959</name>
</gene>
<evidence type="ECO:0000313" key="1">
    <source>
        <dbReference type="EMBL" id="KAI9915055.1"/>
    </source>
</evidence>
<name>A0ACC0W8A7_9STRA</name>
<protein>
    <submittedName>
        <fullName evidence="1">Uncharacterized protein</fullName>
    </submittedName>
</protein>
<accession>A0ACC0W8A7</accession>
<proteinExistence type="predicted"/>
<keyword evidence="2" id="KW-1185">Reference proteome</keyword>
<reference evidence="1 2" key="1">
    <citation type="journal article" date="2022" name="bioRxiv">
        <title>The genome of the oomycete Peronosclerospora sorghi, a cosmopolitan pathogen of maize and sorghum, is inflated with dispersed pseudogenes.</title>
        <authorList>
            <person name="Fletcher K."/>
            <person name="Martin F."/>
            <person name="Isakeit T."/>
            <person name="Cavanaugh K."/>
            <person name="Magill C."/>
            <person name="Michelmore R."/>
        </authorList>
    </citation>
    <scope>NUCLEOTIDE SEQUENCE [LARGE SCALE GENOMIC DNA]</scope>
    <source>
        <strain evidence="1">P6</strain>
    </source>
</reference>
<sequence>MSATSLRERVRQRRTEPRPRIELGASSANAYFTSKRIRQRPVRKTATNKQQAVEAHPANERRDALDFPSRRQVVAALRAVDEHVEAPPTRHVERPFPEWKRHLRAGFNLLVYGVGSKRTLLQEFASCSLTDGVVIQIHGYLPTVSLKYLTETLEKKCRAIALSKPRARSVPPIYLVVHSIDGLALRHPETQTGLSWLAHAPWIALLASMDHVNGPTLWKEDDALRFAWLSEHVDTLAPYTAEIELRLTKRAKTVDATSTGVQFILQSLAPTDVATLRELARLQLDPAATSTRPRGRTRQESKRVHYQVVYDACHHKLLQSTPLTMKNSVKCLEDHGLVKTRRLDALEYLEIPLPESIIKQEILHLETEA</sequence>
<dbReference type="EMBL" id="CM047582">
    <property type="protein sequence ID" value="KAI9915055.1"/>
    <property type="molecule type" value="Genomic_DNA"/>
</dbReference>